<dbReference type="InterPro" id="IPR050863">
    <property type="entry name" value="CenT-Element_Derived"/>
</dbReference>
<accession>A0ABM1MDF4</accession>
<dbReference type="Pfam" id="PF03221">
    <property type="entry name" value="HTH_Tnp_Tc5"/>
    <property type="match status" value="1"/>
</dbReference>
<dbReference type="SUPFAM" id="SSF46689">
    <property type="entry name" value="Homeodomain-like"/>
    <property type="match status" value="2"/>
</dbReference>
<dbReference type="InterPro" id="IPR009057">
    <property type="entry name" value="Homeodomain-like_sf"/>
</dbReference>
<dbReference type="InterPro" id="IPR036388">
    <property type="entry name" value="WH-like_DNA-bd_sf"/>
</dbReference>
<organism evidence="5 6">
    <name type="scientific">Nicrophorus vespilloides</name>
    <name type="common">Boreal carrion beetle</name>
    <dbReference type="NCBI Taxonomy" id="110193"/>
    <lineage>
        <taxon>Eukaryota</taxon>
        <taxon>Metazoa</taxon>
        <taxon>Ecdysozoa</taxon>
        <taxon>Arthropoda</taxon>
        <taxon>Hexapoda</taxon>
        <taxon>Insecta</taxon>
        <taxon>Pterygota</taxon>
        <taxon>Neoptera</taxon>
        <taxon>Endopterygota</taxon>
        <taxon>Coleoptera</taxon>
        <taxon>Polyphaga</taxon>
        <taxon>Staphyliniformia</taxon>
        <taxon>Silphidae</taxon>
        <taxon>Nicrophorinae</taxon>
        <taxon>Nicrophorus</taxon>
    </lineage>
</organism>
<dbReference type="PROSITE" id="PS51253">
    <property type="entry name" value="HTH_CENPB"/>
    <property type="match status" value="1"/>
</dbReference>
<keyword evidence="5" id="KW-1185">Reference proteome</keyword>
<comment type="similarity">
    <text evidence="2">Belongs to the tigger transposable element derived protein family.</text>
</comment>
<dbReference type="PANTHER" id="PTHR19303">
    <property type="entry name" value="TRANSPOSON"/>
    <property type="match status" value="1"/>
</dbReference>
<dbReference type="Gene3D" id="1.10.10.10">
    <property type="entry name" value="Winged helix-like DNA-binding domain superfamily/Winged helix DNA-binding domain"/>
    <property type="match status" value="1"/>
</dbReference>
<dbReference type="PANTHER" id="PTHR19303:SF73">
    <property type="entry name" value="PROTEIN PDC2"/>
    <property type="match status" value="1"/>
</dbReference>
<proteinExistence type="inferred from homology"/>
<dbReference type="RefSeq" id="XP_017772604.1">
    <property type="nucleotide sequence ID" value="XM_017917115.1"/>
</dbReference>
<dbReference type="InterPro" id="IPR006600">
    <property type="entry name" value="HTH_CenpB_DNA-bd_dom"/>
</dbReference>
<dbReference type="InterPro" id="IPR004875">
    <property type="entry name" value="DDE_SF_endonuclease_dom"/>
</dbReference>
<comment type="subcellular location">
    <subcellularLocation>
        <location evidence="1">Nucleus</location>
    </subcellularLocation>
</comment>
<evidence type="ECO:0000256" key="2">
    <source>
        <dbReference type="ARBA" id="ARBA00010881"/>
    </source>
</evidence>
<keyword evidence="3" id="KW-0238">DNA-binding</keyword>
<dbReference type="Proteomes" id="UP000695000">
    <property type="component" value="Unplaced"/>
</dbReference>
<reference evidence="6" key="1">
    <citation type="submission" date="2025-08" db="UniProtKB">
        <authorList>
            <consortium name="RefSeq"/>
        </authorList>
    </citation>
    <scope>IDENTIFICATION</scope>
    <source>
        <tissue evidence="6">Whole Larva</tissue>
    </source>
</reference>
<dbReference type="GeneID" id="108559765"/>
<feature type="domain" description="HTH CENPB-type" evidence="4">
    <location>
        <begin position="127"/>
        <end position="198"/>
    </location>
</feature>
<evidence type="ECO:0000313" key="5">
    <source>
        <dbReference type="Proteomes" id="UP000695000"/>
    </source>
</evidence>
<protein>
    <submittedName>
        <fullName evidence="6">Jerky protein homolog-like</fullName>
    </submittedName>
</protein>
<evidence type="ECO:0000313" key="6">
    <source>
        <dbReference type="RefSeq" id="XP_017772604.1"/>
    </source>
</evidence>
<name>A0ABM1MDF4_NICVS</name>
<dbReference type="Pfam" id="PF03184">
    <property type="entry name" value="DDE_1"/>
    <property type="match status" value="1"/>
</dbReference>
<evidence type="ECO:0000256" key="1">
    <source>
        <dbReference type="ARBA" id="ARBA00004123"/>
    </source>
</evidence>
<dbReference type="SMART" id="SM00674">
    <property type="entry name" value="CENPB"/>
    <property type="match status" value="1"/>
</dbReference>
<sequence>MDTRIPAARCDSFRVFVVLPVSRPAVLLQQQQQQQALSSDGGDGCVPPEAPKEKRKILTAAATSSTSSSTNYVRNGRIVRHAYTAEEKTDAVARVLAGATIPSVAKDTRIPASTIRGWMKNSCKFVQLGDTWTCMGDPVDICMHKWFLQRCGLGLSISNMDLREQAQRFRYALNDKGPDINCGWVTRWKMKNSVRDCGDALVIEMGDDQCCEFVWALDQYTDEQIYNCNETILYYKLLPSNDQDLQTIVKTQSMNESKVTLLFCVNKSGNHKLKPLCIGNTSTSQNDEHMIYKRNVNSWIDRDIFSSWFKQFFVPAVRDHLTSNNLQPKALLILDNCSAHQTVLASEDGLIQTKFFIKSLPSTYQPIEQGLMQTVKKNYRTELLQSLIDSDLPSTNFLDHFNYRNFASLLIHVWEKISRDQIVACWDNCFLFNFKGQFAEQPKLTAPLNINIDHLRTKLKQPELTQEILETWSVIEKDALKCQSLTDQEIIESIVEEQNEPPEKRMKTTVAENRPIICPNVRPVDWRKRPDSAIQSYYERIVDDLELDLNHNDDDDEEEVDDFLKENN</sequence>
<evidence type="ECO:0000259" key="4">
    <source>
        <dbReference type="PROSITE" id="PS51253"/>
    </source>
</evidence>
<evidence type="ECO:0000256" key="3">
    <source>
        <dbReference type="ARBA" id="ARBA00023125"/>
    </source>
</evidence>
<gene>
    <name evidence="6" type="primary">LOC108559765</name>
</gene>